<keyword evidence="1" id="KW-1133">Transmembrane helix</keyword>
<proteinExistence type="predicted"/>
<keyword evidence="1" id="KW-0812">Transmembrane</keyword>
<keyword evidence="1" id="KW-0472">Membrane</keyword>
<keyword evidence="3" id="KW-1185">Reference proteome</keyword>
<feature type="transmembrane region" description="Helical" evidence="1">
    <location>
        <begin position="43"/>
        <end position="60"/>
    </location>
</feature>
<evidence type="ECO:0000313" key="2">
    <source>
        <dbReference type="EMBL" id="MFC4329494.1"/>
    </source>
</evidence>
<accession>A0ABV8TG68</accession>
<evidence type="ECO:0000313" key="3">
    <source>
        <dbReference type="Proteomes" id="UP001595824"/>
    </source>
</evidence>
<organism evidence="2 3">
    <name type="scientific">Streptomyces andamanensis</name>
    <dbReference type="NCBI Taxonomy" id="1565035"/>
    <lineage>
        <taxon>Bacteria</taxon>
        <taxon>Bacillati</taxon>
        <taxon>Actinomycetota</taxon>
        <taxon>Actinomycetes</taxon>
        <taxon>Kitasatosporales</taxon>
        <taxon>Streptomycetaceae</taxon>
        <taxon>Streptomyces</taxon>
    </lineage>
</organism>
<dbReference type="EMBL" id="JBHSDP010000015">
    <property type="protein sequence ID" value="MFC4329494.1"/>
    <property type="molecule type" value="Genomic_DNA"/>
</dbReference>
<protein>
    <submittedName>
        <fullName evidence="2">Uncharacterized protein</fullName>
    </submittedName>
</protein>
<comment type="caution">
    <text evidence="2">The sequence shown here is derived from an EMBL/GenBank/DDBJ whole genome shotgun (WGS) entry which is preliminary data.</text>
</comment>
<dbReference type="RefSeq" id="WP_018571649.1">
    <property type="nucleotide sequence ID" value="NZ_JBHSDP010000015.1"/>
</dbReference>
<evidence type="ECO:0000256" key="1">
    <source>
        <dbReference type="SAM" id="Phobius"/>
    </source>
</evidence>
<dbReference type="Proteomes" id="UP001595824">
    <property type="component" value="Unassembled WGS sequence"/>
</dbReference>
<reference evidence="3" key="1">
    <citation type="journal article" date="2019" name="Int. J. Syst. Evol. Microbiol.">
        <title>The Global Catalogue of Microorganisms (GCM) 10K type strain sequencing project: providing services to taxonomists for standard genome sequencing and annotation.</title>
        <authorList>
            <consortium name="The Broad Institute Genomics Platform"/>
            <consortium name="The Broad Institute Genome Sequencing Center for Infectious Disease"/>
            <person name="Wu L."/>
            <person name="Ma J."/>
        </authorList>
    </citation>
    <scope>NUCLEOTIDE SEQUENCE [LARGE SCALE GENOMIC DNA]</scope>
    <source>
        <strain evidence="3">PCU 347</strain>
    </source>
</reference>
<gene>
    <name evidence="2" type="ORF">ACFPC0_17145</name>
</gene>
<name>A0ABV8TG68_9ACTN</name>
<sequence length="65" mass="7113">MKKVLEVAGFIALAQGVLGFVQDFTHWRVGMVQRLAFLHGYEVFASFVLIVLGCALFAAAEGRGR</sequence>